<reference evidence="4" key="1">
    <citation type="submission" date="2023-06" db="EMBL/GenBank/DDBJ databases">
        <title>Conoideocrella luteorostrata (Hypocreales: Clavicipitaceae), a potential biocontrol fungus for elongate hemlock scale in United States Christmas tree production areas.</title>
        <authorList>
            <person name="Barrett H."/>
            <person name="Lovett B."/>
            <person name="Macias A.M."/>
            <person name="Stajich J.E."/>
            <person name="Kasson M.T."/>
        </authorList>
    </citation>
    <scope>NUCLEOTIDE SEQUENCE</scope>
    <source>
        <strain evidence="4">ARSEF 14590</strain>
    </source>
</reference>
<feature type="domain" description="Xylanolytic transcriptional activator regulatory" evidence="3">
    <location>
        <begin position="208"/>
        <end position="286"/>
    </location>
</feature>
<evidence type="ECO:0000259" key="3">
    <source>
        <dbReference type="SMART" id="SM00906"/>
    </source>
</evidence>
<keyword evidence="1" id="KW-0539">Nucleus</keyword>
<feature type="compositionally biased region" description="Low complexity" evidence="2">
    <location>
        <begin position="67"/>
        <end position="76"/>
    </location>
</feature>
<dbReference type="CDD" id="cd12148">
    <property type="entry name" value="fungal_TF_MHR"/>
    <property type="match status" value="1"/>
</dbReference>
<comment type="caution">
    <text evidence="4">The sequence shown here is derived from an EMBL/GenBank/DDBJ whole genome shotgun (WGS) entry which is preliminary data.</text>
</comment>
<protein>
    <recommendedName>
        <fullName evidence="3">Xylanolytic transcriptional activator regulatory domain-containing protein</fullName>
    </recommendedName>
</protein>
<dbReference type="InterPro" id="IPR050797">
    <property type="entry name" value="Carb_Metab_Trans_Reg"/>
</dbReference>
<keyword evidence="5" id="KW-1185">Reference proteome</keyword>
<evidence type="ECO:0000256" key="1">
    <source>
        <dbReference type="ARBA" id="ARBA00023242"/>
    </source>
</evidence>
<dbReference type="Pfam" id="PF04082">
    <property type="entry name" value="Fungal_trans"/>
    <property type="match status" value="1"/>
</dbReference>
<dbReference type="GO" id="GO:0003677">
    <property type="term" value="F:DNA binding"/>
    <property type="evidence" value="ECO:0007669"/>
    <property type="project" value="InterPro"/>
</dbReference>
<dbReference type="SMART" id="SM00906">
    <property type="entry name" value="Fungal_trans"/>
    <property type="match status" value="1"/>
</dbReference>
<evidence type="ECO:0000313" key="4">
    <source>
        <dbReference type="EMBL" id="KAK2609170.1"/>
    </source>
</evidence>
<organism evidence="4 5">
    <name type="scientific">Conoideocrella luteorostrata</name>
    <dbReference type="NCBI Taxonomy" id="1105319"/>
    <lineage>
        <taxon>Eukaryota</taxon>
        <taxon>Fungi</taxon>
        <taxon>Dikarya</taxon>
        <taxon>Ascomycota</taxon>
        <taxon>Pezizomycotina</taxon>
        <taxon>Sordariomycetes</taxon>
        <taxon>Hypocreomycetidae</taxon>
        <taxon>Hypocreales</taxon>
        <taxon>Clavicipitaceae</taxon>
        <taxon>Conoideocrella</taxon>
    </lineage>
</organism>
<accession>A0AAJ0G1C0</accession>
<dbReference type="AlphaFoldDB" id="A0AAJ0G1C0"/>
<feature type="region of interest" description="Disordered" evidence="2">
    <location>
        <begin position="1"/>
        <end position="24"/>
    </location>
</feature>
<dbReference type="GO" id="GO:0008270">
    <property type="term" value="F:zinc ion binding"/>
    <property type="evidence" value="ECO:0007669"/>
    <property type="project" value="InterPro"/>
</dbReference>
<dbReference type="Proteomes" id="UP001251528">
    <property type="component" value="Unassembled WGS sequence"/>
</dbReference>
<name>A0AAJ0G1C0_9HYPO</name>
<dbReference type="EMBL" id="JASWJB010000026">
    <property type="protein sequence ID" value="KAK2609170.1"/>
    <property type="molecule type" value="Genomic_DNA"/>
</dbReference>
<gene>
    <name evidence="4" type="ORF">QQS21_002252</name>
</gene>
<evidence type="ECO:0000256" key="2">
    <source>
        <dbReference type="SAM" id="MobiDB-lite"/>
    </source>
</evidence>
<dbReference type="GO" id="GO:0006351">
    <property type="term" value="P:DNA-templated transcription"/>
    <property type="evidence" value="ECO:0007669"/>
    <property type="project" value="InterPro"/>
</dbReference>
<feature type="region of interest" description="Disordered" evidence="2">
    <location>
        <begin position="50"/>
        <end position="80"/>
    </location>
</feature>
<evidence type="ECO:0000313" key="5">
    <source>
        <dbReference type="Proteomes" id="UP001251528"/>
    </source>
</evidence>
<sequence length="545" mass="61564">MASPNINDQKRPQMQGPRGGKGRRLLQIKQGLHEFDKSQFNVSTPSQIRLDMLDSDGSPPLPEAALRRSSLSPPSSRRSRDELVVALTTNVRFFMKQLLPIMPTLNETEILDDVQRFDELSLPRQVFLLSLCAATRVQLKLDNKKEHSKTDVPINTYLHAPLTGRGLLAASKRLRRQFDIVDNISLDAVMTSFFLFAAHGNLEEHNQASFCLNESITMAFSLGLDNEETYFDIPRNEREQRRRIFWLLFVTERTYALQRRRPVMLRSTITKPQVVDSECPTLMHDFVNHIRLFELLPHTLYDWRPNGDPLQQQGSAVMISQRVADMLCMVQPGDSVLESQRFDTLVTQQWLRVCMWRLAFGQNLRQARWYTGSTSMVVPFDAGRSIMGHLEMVSQTSKDCHGISIEQKLFDIGISLTDASMVSPPTSSFELGPVDLLYSIVKCLGHIRGCKSPLLPELLKHCGGLLPCSTPAPQLEMPSTLFDGSSDSHQNLIMDCEAGQTDANEATAEDSWVQDDGSLPQFETIEQFMEMPCEVLSFDKASVVT</sequence>
<proteinExistence type="predicted"/>
<dbReference type="InterPro" id="IPR007219">
    <property type="entry name" value="XnlR_reg_dom"/>
</dbReference>
<dbReference type="PANTHER" id="PTHR31668:SF19">
    <property type="entry name" value="ZN(2)-C6 FUNGAL-TYPE DOMAIN-CONTAINING PROTEIN-RELATED"/>
    <property type="match status" value="1"/>
</dbReference>
<dbReference type="PANTHER" id="PTHR31668">
    <property type="entry name" value="GLUCOSE TRANSPORT TRANSCRIPTION REGULATOR RGT1-RELATED-RELATED"/>
    <property type="match status" value="1"/>
</dbReference>